<dbReference type="KEGG" id="euz:DVS28_a1280"/>
<evidence type="ECO:0000313" key="3">
    <source>
        <dbReference type="EMBL" id="AXV05980.1"/>
    </source>
</evidence>
<name>A0A346XUT3_9ACTN</name>
<protein>
    <submittedName>
        <fullName evidence="3">Heat shock protein 60 family co-chaperone GroES</fullName>
    </submittedName>
</protein>
<dbReference type="Pfam" id="PF00166">
    <property type="entry name" value="Cpn10"/>
    <property type="match status" value="1"/>
</dbReference>
<sequence length="185" mass="19037">MTSARCAPGGSVVIAAASRASGPTSAWTLTLRRIADLSDGEVHATPVGCCVARVLGTSPGTLGGSMSTHEPSTTDDPSGEAAGFAVRVTADRILCGIDDGGEKRSRGGILIPATAQSKDRHGVWAEVMEVGPLVRSASTGDKVLFLPDAAIEVDIHGKDYIIIRERDVHAIASAERDASGTGLYL</sequence>
<organism evidence="3 4">
    <name type="scientific">Euzebya pacifica</name>
    <dbReference type="NCBI Taxonomy" id="1608957"/>
    <lineage>
        <taxon>Bacteria</taxon>
        <taxon>Bacillati</taxon>
        <taxon>Actinomycetota</taxon>
        <taxon>Nitriliruptoria</taxon>
        <taxon>Euzebyales</taxon>
    </lineage>
</organism>
<dbReference type="InterPro" id="IPR020818">
    <property type="entry name" value="Chaperonin_GroES"/>
</dbReference>
<reference evidence="3 4" key="1">
    <citation type="submission" date="2018-09" db="EMBL/GenBank/DDBJ databases">
        <title>Complete genome sequence of Euzebya sp. DY32-46 isolated from seawater of Pacific Ocean.</title>
        <authorList>
            <person name="Xu L."/>
            <person name="Wu Y.-H."/>
            <person name="Xu X.-W."/>
        </authorList>
    </citation>
    <scope>NUCLEOTIDE SEQUENCE [LARGE SCALE GENOMIC DNA]</scope>
    <source>
        <strain evidence="3 4">DY32-46</strain>
    </source>
</reference>
<evidence type="ECO:0000313" key="4">
    <source>
        <dbReference type="Proteomes" id="UP000264006"/>
    </source>
</evidence>
<dbReference type="SMART" id="SM00883">
    <property type="entry name" value="Cpn10"/>
    <property type="match status" value="1"/>
</dbReference>
<dbReference type="GO" id="GO:0044183">
    <property type="term" value="F:protein folding chaperone"/>
    <property type="evidence" value="ECO:0007669"/>
    <property type="project" value="InterPro"/>
</dbReference>
<proteinExistence type="inferred from homology"/>
<gene>
    <name evidence="3" type="ORF">DVS28_a1280</name>
</gene>
<dbReference type="SUPFAM" id="SSF50129">
    <property type="entry name" value="GroES-like"/>
    <property type="match status" value="1"/>
</dbReference>
<dbReference type="InterPro" id="IPR037124">
    <property type="entry name" value="Chaperonin_GroES_sf"/>
</dbReference>
<dbReference type="Gene3D" id="2.30.33.40">
    <property type="entry name" value="GroES chaperonin"/>
    <property type="match status" value="1"/>
</dbReference>
<evidence type="ECO:0000256" key="1">
    <source>
        <dbReference type="ARBA" id="ARBA00006975"/>
    </source>
</evidence>
<dbReference type="CDD" id="cd00320">
    <property type="entry name" value="cpn10"/>
    <property type="match status" value="1"/>
</dbReference>
<dbReference type="Proteomes" id="UP000264006">
    <property type="component" value="Chromosome"/>
</dbReference>
<keyword evidence="3" id="KW-0346">Stress response</keyword>
<keyword evidence="4" id="KW-1185">Reference proteome</keyword>
<comment type="similarity">
    <text evidence="1">Belongs to the GroES chaperonin family.</text>
</comment>
<dbReference type="AlphaFoldDB" id="A0A346XUT3"/>
<evidence type="ECO:0000256" key="2">
    <source>
        <dbReference type="ARBA" id="ARBA00023186"/>
    </source>
</evidence>
<keyword evidence="2" id="KW-0143">Chaperone</keyword>
<dbReference type="InterPro" id="IPR011032">
    <property type="entry name" value="GroES-like_sf"/>
</dbReference>
<dbReference type="EMBL" id="CP031165">
    <property type="protein sequence ID" value="AXV05980.1"/>
    <property type="molecule type" value="Genomic_DNA"/>
</dbReference>
<dbReference type="GO" id="GO:0005524">
    <property type="term" value="F:ATP binding"/>
    <property type="evidence" value="ECO:0007669"/>
    <property type="project" value="InterPro"/>
</dbReference>
<accession>A0A346XUT3</accession>